<sequence length="307" mass="33743">ILSAVGQWPMEVVSSALQVLNDVSLMWEYIRADNKNCARDLVMALCRYIDISLLPENVVTLQLLTIRAYDCMIRWALLDDWIVHDRECHNTVIATLCRGIGVLDRDDDFASVSTTTLSSHSTLTPALPTPVFSPIIIKEFDASSNSPPIVHTGFATFSSSSDKKKAQKSQTAASKLFVKVRASTPVAPTVSTGTKDAGLGLPTFATLSAEMGIKIAAETALGQLANHLGCFPPWGEFTGVSRLSSMWNEEREVRRLVGVRERLKGGGNHDGKVGGEEGVKVGDYKRFMRYFAYDNRLIIGLIEIPHW</sequence>
<evidence type="ECO:0000313" key="1">
    <source>
        <dbReference type="EMBL" id="KAJ3027096.1"/>
    </source>
</evidence>
<keyword evidence="2" id="KW-1185">Reference proteome</keyword>
<feature type="non-terminal residue" evidence="1">
    <location>
        <position position="1"/>
    </location>
</feature>
<evidence type="ECO:0000313" key="2">
    <source>
        <dbReference type="Proteomes" id="UP001212841"/>
    </source>
</evidence>
<proteinExistence type="predicted"/>
<dbReference type="Proteomes" id="UP001212841">
    <property type="component" value="Unassembled WGS sequence"/>
</dbReference>
<accession>A0AAD5RZI6</accession>
<comment type="caution">
    <text evidence="1">The sequence shown here is derived from an EMBL/GenBank/DDBJ whole genome shotgun (WGS) entry which is preliminary data.</text>
</comment>
<dbReference type="EMBL" id="JADGJD010002925">
    <property type="protein sequence ID" value="KAJ3027096.1"/>
    <property type="molecule type" value="Genomic_DNA"/>
</dbReference>
<name>A0AAD5RZI6_9FUNG</name>
<dbReference type="AlphaFoldDB" id="A0AAD5RZI6"/>
<organism evidence="1 2">
    <name type="scientific">Rhizophlyctis rosea</name>
    <dbReference type="NCBI Taxonomy" id="64517"/>
    <lineage>
        <taxon>Eukaryota</taxon>
        <taxon>Fungi</taxon>
        <taxon>Fungi incertae sedis</taxon>
        <taxon>Chytridiomycota</taxon>
        <taxon>Chytridiomycota incertae sedis</taxon>
        <taxon>Chytridiomycetes</taxon>
        <taxon>Rhizophlyctidales</taxon>
        <taxon>Rhizophlyctidaceae</taxon>
        <taxon>Rhizophlyctis</taxon>
    </lineage>
</organism>
<reference evidence="1" key="1">
    <citation type="submission" date="2020-05" db="EMBL/GenBank/DDBJ databases">
        <title>Phylogenomic resolution of chytrid fungi.</title>
        <authorList>
            <person name="Stajich J.E."/>
            <person name="Amses K."/>
            <person name="Simmons R."/>
            <person name="Seto K."/>
            <person name="Myers J."/>
            <person name="Bonds A."/>
            <person name="Quandt C.A."/>
            <person name="Barry K."/>
            <person name="Liu P."/>
            <person name="Grigoriev I."/>
            <person name="Longcore J.E."/>
            <person name="James T.Y."/>
        </authorList>
    </citation>
    <scope>NUCLEOTIDE SEQUENCE</scope>
    <source>
        <strain evidence="1">JEL0318</strain>
    </source>
</reference>
<gene>
    <name evidence="1" type="ORF">HK097_006241</name>
</gene>
<feature type="non-terminal residue" evidence="1">
    <location>
        <position position="307"/>
    </location>
</feature>
<protein>
    <submittedName>
        <fullName evidence="1">Uncharacterized protein</fullName>
    </submittedName>
</protein>